<dbReference type="RefSeq" id="WP_021015317.1">
    <property type="nucleotide sequence ID" value="NZ_CP025084.1"/>
</dbReference>
<dbReference type="InterPro" id="IPR035682">
    <property type="entry name" value="PhnP_MBL"/>
</dbReference>
<dbReference type="NCBIfam" id="TIGR03307">
    <property type="entry name" value="PhnP"/>
    <property type="match status" value="1"/>
</dbReference>
<dbReference type="SUPFAM" id="SSF56281">
    <property type="entry name" value="Metallo-hydrolase/oxidoreductase"/>
    <property type="match status" value="1"/>
</dbReference>
<dbReference type="InterPro" id="IPR001279">
    <property type="entry name" value="Metallo-B-lactamas"/>
</dbReference>
<dbReference type="Pfam" id="PF12706">
    <property type="entry name" value="Lactamase_B_2"/>
    <property type="match status" value="1"/>
</dbReference>
<sequence length="249" mass="28157">MEFTFLGTGDVRQVPVFGCDCPACVRAQREYRYRRGPCSASIRCGDETTLLDAGLPRLEQRFSPGEISHIVLTHYHMDHVQGLFSLRWGIGEKIPVYGPPDMQGCDDLYKHPGMLDFKPFLTPFQTLRLGELRVTPLPLNHSRPTFGYLLEDTHQTLAYLTDTIGLPTETFRYLSERALTHLIVDCSAAPCEPPPRNHNDLTRALAIHEALNPAQTWLTHLSHEMDSWLMMHTLPDRVATAEDGLILHA</sequence>
<dbReference type="EMBL" id="CP025084">
    <property type="protein sequence ID" value="AUH05708.1"/>
    <property type="molecule type" value="Genomic_DNA"/>
</dbReference>
<dbReference type="Gene3D" id="3.60.15.10">
    <property type="entry name" value="Ribonuclease Z/Hydroxyacylglutathione hydrolase-like"/>
    <property type="match status" value="1"/>
</dbReference>
<reference evidence="3" key="4">
    <citation type="submission" date="2017-11" db="EMBL/GenBank/DDBJ databases">
        <title>Complete genome sequence of Serratia sp. ATCC 39006.</title>
        <authorList>
            <person name="Hampton H.G."/>
            <person name="Jackson S.A."/>
            <person name="Jauregui R."/>
            <person name="Poulter G.T.M."/>
            <person name="Salmond G.P.C."/>
            <person name="Fineran P.C."/>
        </authorList>
    </citation>
    <scope>NUCLEOTIDE SEQUENCE</scope>
    <source>
        <strain evidence="3">ATCC 39006</strain>
    </source>
</reference>
<dbReference type="GO" id="GO:0008081">
    <property type="term" value="F:phosphoric diester hydrolase activity"/>
    <property type="evidence" value="ECO:0007669"/>
    <property type="project" value="InterPro"/>
</dbReference>
<dbReference type="InterPro" id="IPR036866">
    <property type="entry name" value="RibonucZ/Hydroxyglut_hydro"/>
</dbReference>
<dbReference type="AlphaFoldDB" id="A0A2I5T9Z8"/>
<dbReference type="KEGG" id="serq:CWC46_17175"/>
<evidence type="ECO:0000313" key="3">
    <source>
        <dbReference type="EMBL" id="AUH05708.1"/>
    </source>
</evidence>
<dbReference type="CDD" id="cd07736">
    <property type="entry name" value="PhnP-like_MBL-fold"/>
    <property type="match status" value="1"/>
</dbReference>
<evidence type="ECO:0000313" key="2">
    <source>
        <dbReference type="EMBL" id="AUH01387.1"/>
    </source>
</evidence>
<dbReference type="Proteomes" id="UP000233778">
    <property type="component" value="Chromosome"/>
</dbReference>
<dbReference type="PANTHER" id="PTHR42663:SF6">
    <property type="entry name" value="HYDROLASE C777.06C-RELATED"/>
    <property type="match status" value="1"/>
</dbReference>
<dbReference type="EMBL" id="CP025085">
    <property type="protein sequence ID" value="AUH01387.1"/>
    <property type="molecule type" value="Genomic_DNA"/>
</dbReference>
<keyword evidence="4" id="KW-1185">Reference proteome</keyword>
<dbReference type="SMART" id="SM00849">
    <property type="entry name" value="Lactamase_B"/>
    <property type="match status" value="1"/>
</dbReference>
<dbReference type="GO" id="GO:0019700">
    <property type="term" value="P:organic phosphonate catabolic process"/>
    <property type="evidence" value="ECO:0007669"/>
    <property type="project" value="InterPro"/>
</dbReference>
<reference evidence="2 5" key="3">
    <citation type="submission" date="2017-11" db="EMBL/GenBank/DDBJ databases">
        <title>Complete genome sequence of Serratia sp. ATCC 39006 LacA.</title>
        <authorList>
            <person name="Hampton H.G."/>
            <person name="Jackson S.A."/>
            <person name="Jauregui R."/>
            <person name="Poulter G.T.M."/>
            <person name="Salmond G.P.C."/>
            <person name="Fineran P.C."/>
        </authorList>
    </citation>
    <scope>NUCLEOTIDE SEQUENCE [LARGE SCALE GENOMIC DNA]</scope>
    <source>
        <strain evidence="2 5">ATCC 39006</strain>
    </source>
</reference>
<reference evidence="3 4" key="1">
    <citation type="journal article" date="2013" name="Genome Announc.">
        <title>Draft genome sequence of Serratia sp. strain ATCC 39006, a model bacterium for analysis of the biosynthesis and regulation of prodigiosin, a carbapenem, and gas vesicles.</title>
        <authorList>
            <person name="Fineran P.C."/>
            <person name="Iglesias Cans M.C."/>
            <person name="Ramsay J.P."/>
            <person name="Wilf N.M."/>
            <person name="Cossyleon D."/>
            <person name="McNeil M.B."/>
            <person name="Williamson N.R."/>
            <person name="Monson R.E."/>
            <person name="Becher S.A."/>
            <person name="Stanton J.A."/>
            <person name="Brugger K."/>
            <person name="Brown S.D."/>
            <person name="Salmond G.P."/>
        </authorList>
    </citation>
    <scope>NUCLEOTIDE SEQUENCE [LARGE SCALE GENOMIC DNA]</scope>
    <source>
        <strain evidence="3">ATCC 39006</strain>
        <strain evidence="4">ATCC 39006 / SC 11482</strain>
    </source>
</reference>
<reference evidence="3" key="2">
    <citation type="submission" date="2013-09" db="EMBL/GenBank/DDBJ databases">
        <authorList>
            <person name="Wang G."/>
            <person name="Yang Y."/>
            <person name="Su Y."/>
        </authorList>
    </citation>
    <scope>NUCLEOTIDE SEQUENCE</scope>
    <source>
        <strain evidence="3">ATCC 39006</strain>
    </source>
</reference>
<gene>
    <name evidence="2" type="ORF">CWC46_17175</name>
    <name evidence="3" type="ORF">Ser39006_017175</name>
</gene>
<proteinExistence type="predicted"/>
<evidence type="ECO:0000259" key="1">
    <source>
        <dbReference type="SMART" id="SM00849"/>
    </source>
</evidence>
<name>A0A2I5T9Z8_SERS3</name>
<organism evidence="3 4">
    <name type="scientific">Serratia sp. (strain ATCC 39006)</name>
    <name type="common">Prodigiosinella confusarubida</name>
    <dbReference type="NCBI Taxonomy" id="104623"/>
    <lineage>
        <taxon>Bacteria</taxon>
        <taxon>Pseudomonadati</taxon>
        <taxon>Pseudomonadota</taxon>
        <taxon>Gammaproteobacteria</taxon>
        <taxon>Enterobacterales</taxon>
        <taxon>Pectobacteriaceae</taxon>
        <taxon>Prodigiosinella</taxon>
    </lineage>
</organism>
<protein>
    <submittedName>
        <fullName evidence="3">Phosphonate metabolism protein PhnP</fullName>
    </submittedName>
</protein>
<dbReference type="STRING" id="104623.Ser39006_02051"/>
<dbReference type="KEGG" id="sera:Ser39006_017175"/>
<evidence type="ECO:0000313" key="4">
    <source>
        <dbReference type="Proteomes" id="UP000017700"/>
    </source>
</evidence>
<feature type="domain" description="Metallo-beta-lactamase" evidence="1">
    <location>
        <begin position="36"/>
        <end position="220"/>
    </location>
</feature>
<dbReference type="OrthoDB" id="9803916at2"/>
<dbReference type="Proteomes" id="UP000017700">
    <property type="component" value="Chromosome"/>
</dbReference>
<evidence type="ECO:0000313" key="5">
    <source>
        <dbReference type="Proteomes" id="UP000233778"/>
    </source>
</evidence>
<accession>A0A2I5T9Z8</accession>
<dbReference type="InterPro" id="IPR017693">
    <property type="entry name" value="Phosphonate_metab_PhnP"/>
</dbReference>
<dbReference type="PANTHER" id="PTHR42663">
    <property type="entry name" value="HYDROLASE C777.06C-RELATED-RELATED"/>
    <property type="match status" value="1"/>
</dbReference>